<dbReference type="RefSeq" id="WP_195899129.1">
    <property type="nucleotide sequence ID" value="NZ_JADOGI010000114.1"/>
</dbReference>
<evidence type="ECO:0000313" key="1">
    <source>
        <dbReference type="EMBL" id="MBF8190203.1"/>
    </source>
</evidence>
<gene>
    <name evidence="1" type="ORF">ITP53_31655</name>
</gene>
<evidence type="ECO:0000313" key="2">
    <source>
        <dbReference type="Proteomes" id="UP000605361"/>
    </source>
</evidence>
<comment type="caution">
    <text evidence="1">The sequence shown here is derived from an EMBL/GenBank/DDBJ whole genome shotgun (WGS) entry which is preliminary data.</text>
</comment>
<organism evidence="1 2">
    <name type="scientific">Nonomuraea cypriaca</name>
    <dbReference type="NCBI Taxonomy" id="1187855"/>
    <lineage>
        <taxon>Bacteria</taxon>
        <taxon>Bacillati</taxon>
        <taxon>Actinomycetota</taxon>
        <taxon>Actinomycetes</taxon>
        <taxon>Streptosporangiales</taxon>
        <taxon>Streptosporangiaceae</taxon>
        <taxon>Nonomuraea</taxon>
    </lineage>
</organism>
<dbReference type="Proteomes" id="UP000605361">
    <property type="component" value="Unassembled WGS sequence"/>
</dbReference>
<proteinExistence type="predicted"/>
<dbReference type="EMBL" id="JADOGI010000114">
    <property type="protein sequence ID" value="MBF8190203.1"/>
    <property type="molecule type" value="Genomic_DNA"/>
</dbReference>
<dbReference type="AlphaFoldDB" id="A0A931AGS7"/>
<name>A0A931AGS7_9ACTN</name>
<reference evidence="1" key="1">
    <citation type="submission" date="2020-11" db="EMBL/GenBank/DDBJ databases">
        <title>Whole-genome analyses of Nonomuraea sp. K274.</title>
        <authorList>
            <person name="Veyisoglu A."/>
        </authorList>
    </citation>
    <scope>NUCLEOTIDE SEQUENCE</scope>
    <source>
        <strain evidence="1">K274</strain>
    </source>
</reference>
<protein>
    <submittedName>
        <fullName evidence="1">Uncharacterized protein</fullName>
    </submittedName>
</protein>
<keyword evidence="2" id="KW-1185">Reference proteome</keyword>
<sequence>MNGITDIHRTDGLSVWRTCPRRPYFFAGVGVAYEKRHVIDGHPRPPASFDAPDEGTFFAGTFGFAGHAPPERGHYHPVMPATRSPRLRRPAAPAAWRRVAGACLALVMVITVLFANGCACAAVELSEQVAYSAGEAAGPPPARHDARCLRQELPVRHKHGTEQNCSAISPAGASTFLVPATVCLSSAPAPAGSASISAHAARPAATELENLCVLRI</sequence>
<accession>A0A931AGS7</accession>